<evidence type="ECO:0000256" key="4">
    <source>
        <dbReference type="ARBA" id="ARBA00023125"/>
    </source>
</evidence>
<evidence type="ECO:0000256" key="6">
    <source>
        <dbReference type="PROSITE-ProRule" id="PRU00169"/>
    </source>
</evidence>
<dbReference type="Proteomes" id="UP000031523">
    <property type="component" value="Chromosome"/>
</dbReference>
<feature type="compositionally biased region" description="Low complexity" evidence="8">
    <location>
        <begin position="94"/>
        <end position="130"/>
    </location>
</feature>
<dbReference type="KEGG" id="sals:SLNWT_3508"/>
<dbReference type="PANTHER" id="PTHR48111">
    <property type="entry name" value="REGULATOR OF RPOS"/>
    <property type="match status" value="1"/>
</dbReference>
<name>A0A0B5EQL5_STRA4</name>
<feature type="compositionally biased region" description="Gly residues" evidence="8">
    <location>
        <begin position="55"/>
        <end position="66"/>
    </location>
</feature>
<feature type="compositionally biased region" description="Gly residues" evidence="8">
    <location>
        <begin position="74"/>
        <end position="93"/>
    </location>
</feature>
<dbReference type="Pfam" id="PF00486">
    <property type="entry name" value="Trans_reg_C"/>
    <property type="match status" value="1"/>
</dbReference>
<evidence type="ECO:0000256" key="5">
    <source>
        <dbReference type="ARBA" id="ARBA00023163"/>
    </source>
</evidence>
<feature type="compositionally biased region" description="Gly residues" evidence="8">
    <location>
        <begin position="362"/>
        <end position="392"/>
    </location>
</feature>
<evidence type="ECO:0000313" key="12">
    <source>
        <dbReference type="Proteomes" id="UP000031523"/>
    </source>
</evidence>
<feature type="modified residue" description="4-aspartylphosphate" evidence="6">
    <location>
        <position position="185"/>
    </location>
</feature>
<dbReference type="AlphaFoldDB" id="A0A0B5EQL5"/>
<dbReference type="GO" id="GO:0006355">
    <property type="term" value="P:regulation of DNA-templated transcription"/>
    <property type="evidence" value="ECO:0007669"/>
    <property type="project" value="InterPro"/>
</dbReference>
<keyword evidence="12" id="KW-1185">Reference proteome</keyword>
<dbReference type="SUPFAM" id="SSF52172">
    <property type="entry name" value="CheY-like"/>
    <property type="match status" value="1"/>
</dbReference>
<keyword evidence="5" id="KW-0804">Transcription</keyword>
<dbReference type="PROSITE" id="PS51755">
    <property type="entry name" value="OMPR_PHOB"/>
    <property type="match status" value="1"/>
</dbReference>
<dbReference type="PROSITE" id="PS50110">
    <property type="entry name" value="RESPONSE_REGULATORY"/>
    <property type="match status" value="1"/>
</dbReference>
<evidence type="ECO:0000256" key="1">
    <source>
        <dbReference type="ARBA" id="ARBA00022553"/>
    </source>
</evidence>
<reference evidence="11 12" key="1">
    <citation type="submission" date="2015-01" db="EMBL/GenBank/DDBJ databases">
        <title>Enhanced salinomycin production by adjusting the supply of polyketide extender units in Streptomyce albus DSM 41398.</title>
        <authorList>
            <person name="Lu C."/>
        </authorList>
    </citation>
    <scope>NUCLEOTIDE SEQUENCE [LARGE SCALE GENOMIC DNA]</scope>
    <source>
        <strain evidence="12">ATCC 21838 / DSM 41398 / FERM P-419 / JCM 4703 / NBRC 107858</strain>
    </source>
</reference>
<dbReference type="PANTHER" id="PTHR48111:SF4">
    <property type="entry name" value="DNA-BINDING DUAL TRANSCRIPTIONAL REGULATOR OMPR"/>
    <property type="match status" value="1"/>
</dbReference>
<dbReference type="InterPro" id="IPR001867">
    <property type="entry name" value="OmpR/PhoB-type_DNA-bd"/>
</dbReference>
<evidence type="ECO:0000256" key="7">
    <source>
        <dbReference type="PROSITE-ProRule" id="PRU01091"/>
    </source>
</evidence>
<dbReference type="Gene3D" id="3.40.50.2300">
    <property type="match status" value="1"/>
</dbReference>
<evidence type="ECO:0000313" key="11">
    <source>
        <dbReference type="EMBL" id="AJE83884.1"/>
    </source>
</evidence>
<sequence length="441" mass="43570">MQQSADPEPPAPEETGSAIGGKRASGSGPAGGGSGDRQAGGTSPGGPAGSTYGSGPAGGPSGGGPAAGTSRVGPAGGTSRGGPAGGTSRGGPAAGASAAGAPGAGEPSATGAPGAGEPSAVGAPGAGEPPAASAGHVLVVDDDPTVAEVVAGYLERAGFGVDRVADGPAALARAAVRRPDLVVLDLMLPGMDGLEVCRRLRAEGPVPVIMLTARGDEEDRILGLEVGADDYVTKPFSPRELVLRVTSVLRRSRAAAAREPVPETLRAGALRAEPAAHRAAKNGTELALTVREFDLLVFFLRHPGRAFGREELMREVWGWDFGDLSTVTVHIRRLRAKIEDDPARPRLIQTVWGVGYRLEAGGEPGGGPAGDPGGEGVGDPRTGGSGTGGPGIAGPRTGSSGTANPRIGGSGITDPRPGGSGITNPRPGDPRTGNPRTTDPG</sequence>
<dbReference type="GO" id="GO:0000156">
    <property type="term" value="F:phosphorelay response regulator activity"/>
    <property type="evidence" value="ECO:0007669"/>
    <property type="project" value="TreeGrafter"/>
</dbReference>
<dbReference type="FunFam" id="1.10.10.10:FF:000018">
    <property type="entry name" value="DNA-binding response regulator ResD"/>
    <property type="match status" value="1"/>
</dbReference>
<keyword evidence="3" id="KW-0805">Transcription regulation</keyword>
<feature type="region of interest" description="Disordered" evidence="8">
    <location>
        <begin position="1"/>
        <end position="130"/>
    </location>
</feature>
<dbReference type="InterPro" id="IPR036388">
    <property type="entry name" value="WH-like_DNA-bd_sf"/>
</dbReference>
<organism evidence="11 12">
    <name type="scientific">Streptomyces albus (strain ATCC 21838 / DSM 41398 / FERM P-419 / JCM 4703 / NBRC 107858)</name>
    <dbReference type="NCBI Taxonomy" id="1081613"/>
    <lineage>
        <taxon>Bacteria</taxon>
        <taxon>Bacillati</taxon>
        <taxon>Actinomycetota</taxon>
        <taxon>Actinomycetes</taxon>
        <taxon>Kitasatosporales</taxon>
        <taxon>Streptomycetaceae</taxon>
        <taxon>Streptomyces</taxon>
    </lineage>
</organism>
<dbReference type="SUPFAM" id="SSF46894">
    <property type="entry name" value="C-terminal effector domain of the bipartite response regulators"/>
    <property type="match status" value="1"/>
</dbReference>
<dbReference type="Gene3D" id="6.10.250.690">
    <property type="match status" value="1"/>
</dbReference>
<dbReference type="InterPro" id="IPR039420">
    <property type="entry name" value="WalR-like"/>
</dbReference>
<feature type="DNA-binding region" description="OmpR/PhoB-type" evidence="7">
    <location>
        <begin position="262"/>
        <end position="360"/>
    </location>
</feature>
<dbReference type="CDD" id="cd00383">
    <property type="entry name" value="trans_reg_C"/>
    <property type="match status" value="1"/>
</dbReference>
<gene>
    <name evidence="11" type="ORF">SLNWT_3508</name>
</gene>
<evidence type="ECO:0000259" key="10">
    <source>
        <dbReference type="PROSITE" id="PS51755"/>
    </source>
</evidence>
<protein>
    <submittedName>
        <fullName evidence="11">Phosphate regulon transcriptional regulatory protein PhoB</fullName>
    </submittedName>
</protein>
<feature type="region of interest" description="Disordered" evidence="8">
    <location>
        <begin position="362"/>
        <end position="441"/>
    </location>
</feature>
<dbReference type="GO" id="GO:0005829">
    <property type="term" value="C:cytosol"/>
    <property type="evidence" value="ECO:0007669"/>
    <property type="project" value="TreeGrafter"/>
</dbReference>
<evidence type="ECO:0000256" key="2">
    <source>
        <dbReference type="ARBA" id="ARBA00023012"/>
    </source>
</evidence>
<dbReference type="EMBL" id="CP010519">
    <property type="protein sequence ID" value="AJE83884.1"/>
    <property type="molecule type" value="Genomic_DNA"/>
</dbReference>
<dbReference type="InterPro" id="IPR016032">
    <property type="entry name" value="Sig_transdc_resp-reg_C-effctor"/>
</dbReference>
<keyword evidence="4 7" id="KW-0238">DNA-binding</keyword>
<evidence type="ECO:0000259" key="9">
    <source>
        <dbReference type="PROSITE" id="PS50110"/>
    </source>
</evidence>
<dbReference type="InterPro" id="IPR001789">
    <property type="entry name" value="Sig_transdc_resp-reg_receiver"/>
</dbReference>
<evidence type="ECO:0000256" key="8">
    <source>
        <dbReference type="SAM" id="MobiDB-lite"/>
    </source>
</evidence>
<dbReference type="FunFam" id="3.40.50.2300:FF:000001">
    <property type="entry name" value="DNA-binding response regulator PhoB"/>
    <property type="match status" value="1"/>
</dbReference>
<keyword evidence="1 6" id="KW-0597">Phosphoprotein</keyword>
<proteinExistence type="predicted"/>
<evidence type="ECO:0000256" key="3">
    <source>
        <dbReference type="ARBA" id="ARBA00023015"/>
    </source>
</evidence>
<dbReference type="CDD" id="cd17574">
    <property type="entry name" value="REC_OmpR"/>
    <property type="match status" value="1"/>
</dbReference>
<feature type="domain" description="Response regulatory" evidence="9">
    <location>
        <begin position="136"/>
        <end position="249"/>
    </location>
</feature>
<dbReference type="GO" id="GO:0032993">
    <property type="term" value="C:protein-DNA complex"/>
    <property type="evidence" value="ECO:0007669"/>
    <property type="project" value="TreeGrafter"/>
</dbReference>
<accession>A0A0B5EQL5</accession>
<dbReference type="Gene3D" id="1.10.10.10">
    <property type="entry name" value="Winged helix-like DNA-binding domain superfamily/Winged helix DNA-binding domain"/>
    <property type="match status" value="1"/>
</dbReference>
<dbReference type="GO" id="GO:0000976">
    <property type="term" value="F:transcription cis-regulatory region binding"/>
    <property type="evidence" value="ECO:0007669"/>
    <property type="project" value="TreeGrafter"/>
</dbReference>
<feature type="domain" description="OmpR/PhoB-type" evidence="10">
    <location>
        <begin position="262"/>
        <end position="360"/>
    </location>
</feature>
<dbReference type="InterPro" id="IPR011006">
    <property type="entry name" value="CheY-like_superfamily"/>
</dbReference>
<keyword evidence="2" id="KW-0902">Two-component regulatory system</keyword>
<dbReference type="Pfam" id="PF00072">
    <property type="entry name" value="Response_reg"/>
    <property type="match status" value="1"/>
</dbReference>
<dbReference type="SMART" id="SM00448">
    <property type="entry name" value="REC"/>
    <property type="match status" value="1"/>
</dbReference>
<dbReference type="SMART" id="SM00862">
    <property type="entry name" value="Trans_reg_C"/>
    <property type="match status" value="1"/>
</dbReference>